<reference evidence="2 3" key="1">
    <citation type="journal article" date="2010" name="Genome Biol. Evol.">
        <title>The sequence of a 1.8-mb bacterial linear plasmid reveals a rich evolutionary reservoir of secondary metabolic pathways.</title>
        <authorList>
            <person name="Medema M.H."/>
            <person name="Trefzer A."/>
            <person name="Kovalchuk A."/>
            <person name="van den Berg M."/>
            <person name="Mueller U."/>
            <person name="Heijne W."/>
            <person name="Wu L."/>
            <person name="Alam M.T."/>
            <person name="Ronning C.M."/>
            <person name="Nierman W.C."/>
            <person name="Bovenberg R.A.L."/>
            <person name="Breitling R."/>
            <person name="Takano E."/>
        </authorList>
    </citation>
    <scope>NUCLEOTIDE SEQUENCE [LARGE SCALE GENOMIC DNA]</scope>
    <source>
        <strain evidence="3">ATCC 27064 / DSM 738 / JCM 4710 / NBRC 13307 / NCIMB 12785 / NRRL 3585 / VKM Ac-602</strain>
    </source>
</reference>
<evidence type="ECO:0000313" key="2">
    <source>
        <dbReference type="EMBL" id="EFG05133.1"/>
    </source>
</evidence>
<feature type="compositionally biased region" description="Polar residues" evidence="1">
    <location>
        <begin position="12"/>
        <end position="35"/>
    </location>
</feature>
<accession>E2Q5X3</accession>
<protein>
    <submittedName>
        <fullName evidence="2">Uncharacterized protein</fullName>
    </submittedName>
</protein>
<dbReference type="EMBL" id="CM000913">
    <property type="protein sequence ID" value="EFG05133.1"/>
    <property type="molecule type" value="Genomic_DNA"/>
</dbReference>
<sequence>MSDDGTAACPRTAQTGVPSAGRTRTTGVLSLSRSAWRSRGRTPNR</sequence>
<gene>
    <name evidence="2" type="ORF">SCLAV_0057</name>
</gene>
<evidence type="ECO:0000313" key="3">
    <source>
        <dbReference type="Proteomes" id="UP000002357"/>
    </source>
</evidence>
<feature type="compositionally biased region" description="Basic residues" evidence="1">
    <location>
        <begin position="36"/>
        <end position="45"/>
    </location>
</feature>
<proteinExistence type="predicted"/>
<dbReference type="Proteomes" id="UP000002357">
    <property type="component" value="Chromosome"/>
</dbReference>
<name>E2Q5X3_STRCL</name>
<evidence type="ECO:0000256" key="1">
    <source>
        <dbReference type="SAM" id="MobiDB-lite"/>
    </source>
</evidence>
<feature type="region of interest" description="Disordered" evidence="1">
    <location>
        <begin position="1"/>
        <end position="45"/>
    </location>
</feature>
<dbReference type="AlphaFoldDB" id="E2Q5X3"/>
<organism evidence="2 3">
    <name type="scientific">Streptomyces clavuligerus</name>
    <dbReference type="NCBI Taxonomy" id="1901"/>
    <lineage>
        <taxon>Bacteria</taxon>
        <taxon>Bacillati</taxon>
        <taxon>Actinomycetota</taxon>
        <taxon>Actinomycetes</taxon>
        <taxon>Kitasatosporales</taxon>
        <taxon>Streptomycetaceae</taxon>
        <taxon>Streptomyces</taxon>
    </lineage>
</organism>
<keyword evidence="3" id="KW-1185">Reference proteome</keyword>